<keyword evidence="2" id="KW-0067">ATP-binding</keyword>
<dbReference type="GeneID" id="79586757"/>
<organism evidence="2 3">
    <name type="scientific">Pseudomonas phage phiH1</name>
    <dbReference type="NCBI Taxonomy" id="2982871"/>
    <lineage>
        <taxon>Viruses</taxon>
        <taxon>Duplodnaviria</taxon>
        <taxon>Heunggongvirae</taxon>
        <taxon>Uroviricota</taxon>
        <taxon>Caudoviricetes</taxon>
        <taxon>Mesyanzhinovviridae</taxon>
        <taxon>Bradleyvirinae</taxon>
        <taxon>Pamexvirus</taxon>
        <taxon>Pamexvirus phiH1</taxon>
    </lineage>
</organism>
<evidence type="ECO:0000313" key="2">
    <source>
        <dbReference type="EMBL" id="UYD21569.1"/>
    </source>
</evidence>
<proteinExistence type="predicted"/>
<reference evidence="2 3" key="1">
    <citation type="submission" date="2022-09" db="EMBL/GenBank/DDBJ databases">
        <authorList>
            <person name="Huang Z.W."/>
            <person name="Li Y.Y."/>
            <person name="Yang H.J."/>
        </authorList>
    </citation>
    <scope>NUCLEOTIDE SEQUENCE [LARGE SCALE GENOMIC DNA]</scope>
</reference>
<name>A0AAX3D267_9CAUD</name>
<evidence type="ECO:0000313" key="3">
    <source>
        <dbReference type="Proteomes" id="UP001156368"/>
    </source>
</evidence>
<sequence length="509" mass="56240">MPSAHAVRNASGAKRWMNCPGSIEMEHGRPNNSSDAARLGTAAHALGEACLLDGSEAWEWLGGFVRLDPNEQATVYRPKQLYMGEDEGDKTMVVPVHASEDGLPPEGHEDFPIDADMTDAVQVYLDAVREEVARLGEHAEMQVEKRFNLSWLVGYDYDEDDEARALEAGDFYISPSGIRRGDDGRLYHADGRVCHGPMFGTNDASVVLLFDHVSVFDYKHGQGVVVEVEDNEQEMYYALGCAKELDWAFDTLDLVIVQPRARHADGKVRRWSTTKERLRQFEEELRVAALATEQPDAPLKAGDWCKFCKAAAVCAELREESFRQAGVDFGEPGDDPTFHATGPETSDEDLELRMRAIPLLDAFVKSVETEALRRLRETPGGQACYGKLVRKKANRAFRQDLTDEVTGEPVTAFDKLAEAGIPRELLFEEPKPKSPSKVEAVRPPELMARLKAEKVKAPAAFIKALVAEVSYKPEGGITVAPLSDPREPVDPSAAAESDFDAVDDGEQSY</sequence>
<keyword evidence="2" id="KW-0347">Helicase</keyword>
<dbReference type="KEGG" id="vg:79586757"/>
<dbReference type="InterPro" id="IPR021229">
    <property type="entry name" value="DUF2800"/>
</dbReference>
<dbReference type="Proteomes" id="UP001156368">
    <property type="component" value="Segment"/>
</dbReference>
<protein>
    <submittedName>
        <fullName evidence="2">ATP-dependent DNA helicase</fullName>
    </submittedName>
</protein>
<keyword evidence="3" id="KW-1185">Reference proteome</keyword>
<dbReference type="Pfam" id="PF10926">
    <property type="entry name" value="DUF2800"/>
    <property type="match status" value="2"/>
</dbReference>
<keyword evidence="2" id="KW-0378">Hydrolase</keyword>
<feature type="region of interest" description="Disordered" evidence="1">
    <location>
        <begin position="477"/>
        <end position="509"/>
    </location>
</feature>
<dbReference type="GO" id="GO:0004386">
    <property type="term" value="F:helicase activity"/>
    <property type="evidence" value="ECO:0007669"/>
    <property type="project" value="UniProtKB-KW"/>
</dbReference>
<evidence type="ECO:0000256" key="1">
    <source>
        <dbReference type="SAM" id="MobiDB-lite"/>
    </source>
</evidence>
<dbReference type="RefSeq" id="YP_010739369.1">
    <property type="nucleotide sequence ID" value="NC_073039.1"/>
</dbReference>
<keyword evidence="2" id="KW-0547">Nucleotide-binding</keyword>
<accession>A0AAX3D267</accession>
<feature type="compositionally biased region" description="Acidic residues" evidence="1">
    <location>
        <begin position="497"/>
        <end position="509"/>
    </location>
</feature>
<dbReference type="EMBL" id="OP380269">
    <property type="protein sequence ID" value="UYD21569.1"/>
    <property type="molecule type" value="Genomic_DNA"/>
</dbReference>